<organism evidence="1">
    <name type="scientific">Podoviridae sp. ctz6O13</name>
    <dbReference type="NCBI Taxonomy" id="2827757"/>
    <lineage>
        <taxon>Viruses</taxon>
        <taxon>Duplodnaviria</taxon>
        <taxon>Heunggongvirae</taxon>
        <taxon>Uroviricota</taxon>
        <taxon>Caudoviricetes</taxon>
    </lineage>
</organism>
<proteinExistence type="predicted"/>
<reference evidence="1" key="1">
    <citation type="journal article" date="2021" name="Proc. Natl. Acad. Sci. U.S.A.">
        <title>A Catalog of Tens of Thousands of Viruses from Human Metagenomes Reveals Hidden Associations with Chronic Diseases.</title>
        <authorList>
            <person name="Tisza M.J."/>
            <person name="Buck C.B."/>
        </authorList>
    </citation>
    <scope>NUCLEOTIDE SEQUENCE</scope>
    <source>
        <strain evidence="1">Ctz6O13</strain>
    </source>
</reference>
<dbReference type="InterPro" id="IPR036388">
    <property type="entry name" value="WH-like_DNA-bd_sf"/>
</dbReference>
<dbReference type="EMBL" id="BK032843">
    <property type="protein sequence ID" value="DAF63662.1"/>
    <property type="molecule type" value="Genomic_DNA"/>
</dbReference>
<sequence>MIRGDTSIQAISPKDLLIYLCLRRYLNVKTRESCVSVAKIAKQTCSSPVTVLSSLERLRDYGHIKYEKRGRQNHYLLLSNIEAKSYSFLDKEMSHWDKIIEASKVAHVPNDEESGGNGSLYRYVAGLEDTIILLHKQVRTLTEEVNKSRKCVSVITGQTYTPIEMPEPINT</sequence>
<dbReference type="Pfam" id="PF13730">
    <property type="entry name" value="HTH_36"/>
    <property type="match status" value="1"/>
</dbReference>
<accession>A0A8S5TK41</accession>
<dbReference type="InterPro" id="IPR036390">
    <property type="entry name" value="WH_DNA-bd_sf"/>
</dbReference>
<dbReference type="Gene3D" id="1.10.10.10">
    <property type="entry name" value="Winged helix-like DNA-binding domain superfamily/Winged helix DNA-binding domain"/>
    <property type="match status" value="1"/>
</dbReference>
<evidence type="ECO:0000313" key="1">
    <source>
        <dbReference type="EMBL" id="DAF63662.1"/>
    </source>
</evidence>
<dbReference type="SUPFAM" id="SSF46785">
    <property type="entry name" value="Winged helix' DNA-binding domain"/>
    <property type="match status" value="1"/>
</dbReference>
<protein>
    <submittedName>
        <fullName evidence="1">Helix-turn-helix domain protein</fullName>
    </submittedName>
</protein>
<name>A0A8S5TK41_9CAUD</name>